<dbReference type="OrthoDB" id="4792721at2"/>
<dbReference type="PATRIC" id="fig|396014.3.peg.1072"/>
<dbReference type="RefSeq" id="WP_038371202.1">
    <property type="nucleotide sequence ID" value="NZ_BAAAOW010000003.1"/>
</dbReference>
<evidence type="ECO:0000313" key="4">
    <source>
        <dbReference type="Proteomes" id="UP000023067"/>
    </source>
</evidence>
<dbReference type="AlphaFoldDB" id="Z9JVP1"/>
<name>Z9JVP1_9MICO</name>
<proteinExistence type="predicted"/>
<keyword evidence="2" id="KW-0472">Membrane</keyword>
<dbReference type="eggNOG" id="ENOG5031DVQ">
    <property type="taxonomic scope" value="Bacteria"/>
</dbReference>
<comment type="caution">
    <text evidence="3">The sequence shown here is derived from an EMBL/GenBank/DDBJ whole genome shotgun (WGS) entry which is preliminary data.</text>
</comment>
<evidence type="ECO:0000256" key="2">
    <source>
        <dbReference type="SAM" id="Phobius"/>
    </source>
</evidence>
<gene>
    <name evidence="3" type="ORF">BF93_13605</name>
</gene>
<sequence>MYTAPKPPRGGGGRTRALLYGGITFALVFLLIVGMAVAYLVVRTVTAGGDPTSAPTTSATAATTTSASATPTGEVAEERCWAPEDQGRSSTNPSGKLRGGGLQFTPPSSFPDRHYTTNLHFTEDSAMAVAPAAADSDWVSTVSVAKVHWQDGVEYPGDKAAAERMTDCFISSSWLWSEASGRAESNRKGTEVEIDGMTGYQVTVDYLFTKGPSESITGYAITLVVVSTPEGPSVFLSEVPVDNAEQKQAVADALASVTGIS</sequence>
<dbReference type="EMBL" id="JDYK01000004">
    <property type="protein sequence ID" value="EWS81866.1"/>
    <property type="molecule type" value="Genomic_DNA"/>
</dbReference>
<protein>
    <submittedName>
        <fullName evidence="3">Uncharacterized protein</fullName>
    </submittedName>
</protein>
<feature type="compositionally biased region" description="Basic and acidic residues" evidence="1">
    <location>
        <begin position="76"/>
        <end position="87"/>
    </location>
</feature>
<keyword evidence="2" id="KW-0812">Transmembrane</keyword>
<dbReference type="HOGENOM" id="CLU_1064242_0_0_11"/>
<accession>Z9JVP1</accession>
<reference evidence="3 4" key="1">
    <citation type="submission" date="2014-02" db="EMBL/GenBank/DDBJ databases">
        <title>Genome sequence of Brachybacterium phenoliresistens strain W13A50.</title>
        <authorList>
            <person name="Wang X."/>
        </authorList>
    </citation>
    <scope>NUCLEOTIDE SEQUENCE [LARGE SCALE GENOMIC DNA]</scope>
    <source>
        <strain evidence="3 4">W13A50</strain>
    </source>
</reference>
<dbReference type="Proteomes" id="UP000023067">
    <property type="component" value="Unassembled WGS sequence"/>
</dbReference>
<evidence type="ECO:0000256" key="1">
    <source>
        <dbReference type="SAM" id="MobiDB-lite"/>
    </source>
</evidence>
<feature type="region of interest" description="Disordered" evidence="1">
    <location>
        <begin position="49"/>
        <end position="110"/>
    </location>
</feature>
<feature type="compositionally biased region" description="Low complexity" evidence="1">
    <location>
        <begin position="51"/>
        <end position="72"/>
    </location>
</feature>
<evidence type="ECO:0000313" key="3">
    <source>
        <dbReference type="EMBL" id="EWS81866.1"/>
    </source>
</evidence>
<keyword evidence="4" id="KW-1185">Reference proteome</keyword>
<organism evidence="3 4">
    <name type="scientific">Brachybacterium phenoliresistens</name>
    <dbReference type="NCBI Taxonomy" id="396014"/>
    <lineage>
        <taxon>Bacteria</taxon>
        <taxon>Bacillati</taxon>
        <taxon>Actinomycetota</taxon>
        <taxon>Actinomycetes</taxon>
        <taxon>Micrococcales</taxon>
        <taxon>Dermabacteraceae</taxon>
        <taxon>Brachybacterium</taxon>
    </lineage>
</organism>
<feature type="transmembrane region" description="Helical" evidence="2">
    <location>
        <begin position="17"/>
        <end position="42"/>
    </location>
</feature>
<keyword evidence="2" id="KW-1133">Transmembrane helix</keyword>